<dbReference type="GeneID" id="89973309"/>
<accession>A0AAV9NPA7</accession>
<feature type="domain" description="Rad26-like C-terminal" evidence="3">
    <location>
        <begin position="728"/>
        <end position="791"/>
    </location>
</feature>
<sequence length="814" mass="92466">MNGTVGNEDEIDLFDDDDDFDDLSESALQELEQHAILSTQQQSLQRNALVKPTSYPPPRSNLTRRLPNLSENYLEDESFELLGDEGVATPVEEYASFIARPQVRGETAQREQFRQQRYGDNHFRSAPTLNRQQVQQQIPAAQATPSDGRYPGVSTRLEETMIDQPSQRVNMPPAGGHMLLGDQLEDLLRERDQLAKDLRAANDAMSMQKGEISIIRANAEKENKVYDRQLNALKKSIEEETIKHQAAMDAIAEKNRQLTTRYQFLQQEHNQEVQDVKALKQRLKDRPEAEQQPTITSTPKRGMGGSLRDGFEDDDIMLLSPSKSARRSKPSTPTAANRRKRKAGGTSPVKSLPLRLSAPDPLDMAPPRPPVPQPEDHSQITIRRDPRAERDLLFLQKILDYRVKPSREMLLESLMKISLPSRPSKTFSSILLERIAHMKDKRVAHDLLQIFIDLWSKSLKEQYYQPISLLIEIVGYIIEVEMFVLTKENITTLVPLLRASIALNAEKRFKHSPVNHSSFGKFSATPQAALNHDVNGTACLELLLDIAYIISDEPELIDLFWRLLDYEFLLMMLNSWQPISDIILNLRLLATSIFPTTFGSIASTPEEQDKIEHWIINRVCWLLWETPKVDEGLPPNSKDQLCQLRLEVMELLTRIAITSSPYPHDDPNHHGSLLIASDAHAIARIVRSLYDEVAAMYLLTPTHTQHAEIVNRGIRVLYHVLTMHNASIDLQEKLSLINGGVHKHRVVLTRLAFSQGFYVDRLITDETVAMATTMLEDSVTPDEADELIEAFPGFRGRATYSQEQGVERMDIEDT</sequence>
<evidence type="ECO:0000313" key="5">
    <source>
        <dbReference type="EMBL" id="KAK5063055.1"/>
    </source>
</evidence>
<gene>
    <name evidence="5" type="ORF">LTR84_005131</name>
</gene>
<evidence type="ECO:0000259" key="3">
    <source>
        <dbReference type="Pfam" id="PF21046"/>
    </source>
</evidence>
<dbReference type="EMBL" id="JAVRRD010000002">
    <property type="protein sequence ID" value="KAK5063055.1"/>
    <property type="molecule type" value="Genomic_DNA"/>
</dbReference>
<evidence type="ECO:0008006" key="7">
    <source>
        <dbReference type="Google" id="ProtNLM"/>
    </source>
</evidence>
<evidence type="ECO:0000256" key="1">
    <source>
        <dbReference type="SAM" id="MobiDB-lite"/>
    </source>
</evidence>
<dbReference type="Pfam" id="PF21046">
    <property type="entry name" value="Rad26-like_C"/>
    <property type="match status" value="1"/>
</dbReference>
<comment type="caution">
    <text evidence="5">The sequence shown here is derived from an EMBL/GenBank/DDBJ whole genome shotgun (WGS) entry which is preliminary data.</text>
</comment>
<feature type="region of interest" description="Disordered" evidence="1">
    <location>
        <begin position="1"/>
        <end position="21"/>
    </location>
</feature>
<dbReference type="Pfam" id="PF12331">
    <property type="entry name" value="Rad26-like_helical_rpts"/>
    <property type="match status" value="1"/>
</dbReference>
<dbReference type="InterPro" id="IPR048379">
    <property type="entry name" value="Rad26-like_C"/>
</dbReference>
<keyword evidence="6" id="KW-1185">Reference proteome</keyword>
<dbReference type="InterPro" id="IPR048380">
    <property type="entry name" value="Rad26-like_N"/>
</dbReference>
<dbReference type="Proteomes" id="UP001358417">
    <property type="component" value="Unassembled WGS sequence"/>
</dbReference>
<evidence type="ECO:0000259" key="2">
    <source>
        <dbReference type="Pfam" id="PF12331"/>
    </source>
</evidence>
<dbReference type="Pfam" id="PF21048">
    <property type="entry name" value="Rad26-like_N"/>
    <property type="match status" value="1"/>
</dbReference>
<evidence type="ECO:0000259" key="4">
    <source>
        <dbReference type="Pfam" id="PF21048"/>
    </source>
</evidence>
<feature type="compositionally biased region" description="Basic and acidic residues" evidence="1">
    <location>
        <begin position="374"/>
        <end position="383"/>
    </location>
</feature>
<evidence type="ECO:0000313" key="6">
    <source>
        <dbReference type="Proteomes" id="UP001358417"/>
    </source>
</evidence>
<dbReference type="RefSeq" id="XP_064711327.1">
    <property type="nucleotide sequence ID" value="XM_064848703.1"/>
</dbReference>
<protein>
    <recommendedName>
        <fullName evidence="7">DNA repair protein Rad26</fullName>
    </recommendedName>
</protein>
<dbReference type="AlphaFoldDB" id="A0AAV9NPA7"/>
<feature type="domain" description="Rad26-like helical repeats" evidence="2">
    <location>
        <begin position="497"/>
        <end position="721"/>
    </location>
</feature>
<feature type="region of interest" description="Disordered" evidence="1">
    <location>
        <begin position="281"/>
        <end position="383"/>
    </location>
</feature>
<reference evidence="5 6" key="1">
    <citation type="submission" date="2023-08" db="EMBL/GenBank/DDBJ databases">
        <title>Black Yeasts Isolated from many extreme environments.</title>
        <authorList>
            <person name="Coleine C."/>
            <person name="Stajich J.E."/>
            <person name="Selbmann L."/>
        </authorList>
    </citation>
    <scope>NUCLEOTIDE SEQUENCE [LARGE SCALE GENOMIC DNA]</scope>
    <source>
        <strain evidence="5 6">CCFEE 5792</strain>
    </source>
</reference>
<feature type="region of interest" description="Disordered" evidence="1">
    <location>
        <begin position="38"/>
        <end position="63"/>
    </location>
</feature>
<dbReference type="InterPro" id="IPR022093">
    <property type="entry name" value="Rad26-like_helical"/>
</dbReference>
<feature type="compositionally biased region" description="Acidic residues" evidence="1">
    <location>
        <begin position="7"/>
        <end position="21"/>
    </location>
</feature>
<name>A0AAV9NPA7_9EURO</name>
<proteinExistence type="predicted"/>
<feature type="compositionally biased region" description="Pro residues" evidence="1">
    <location>
        <begin position="364"/>
        <end position="373"/>
    </location>
</feature>
<organism evidence="5 6">
    <name type="scientific">Exophiala bonariae</name>
    <dbReference type="NCBI Taxonomy" id="1690606"/>
    <lineage>
        <taxon>Eukaryota</taxon>
        <taxon>Fungi</taxon>
        <taxon>Dikarya</taxon>
        <taxon>Ascomycota</taxon>
        <taxon>Pezizomycotina</taxon>
        <taxon>Eurotiomycetes</taxon>
        <taxon>Chaetothyriomycetidae</taxon>
        <taxon>Chaetothyriales</taxon>
        <taxon>Herpotrichiellaceae</taxon>
        <taxon>Exophiala</taxon>
    </lineage>
</organism>
<feature type="domain" description="Rad26-like N-terminal" evidence="4">
    <location>
        <begin position="394"/>
        <end position="440"/>
    </location>
</feature>